<dbReference type="OrthoDB" id="9801008at2"/>
<proteinExistence type="predicted"/>
<dbReference type="Pfam" id="PF01381">
    <property type="entry name" value="HTH_3"/>
    <property type="match status" value="1"/>
</dbReference>
<dbReference type="SUPFAM" id="SSF47413">
    <property type="entry name" value="lambda repressor-like DNA-binding domains"/>
    <property type="match status" value="1"/>
</dbReference>
<dbReference type="PANTHER" id="PTHR46558:SF11">
    <property type="entry name" value="HTH-TYPE TRANSCRIPTIONAL REGULATOR XRE"/>
    <property type="match status" value="1"/>
</dbReference>
<feature type="domain" description="HTH cro/C1-type" evidence="2">
    <location>
        <begin position="7"/>
        <end position="61"/>
    </location>
</feature>
<dbReference type="PROSITE" id="PS50943">
    <property type="entry name" value="HTH_CROC1"/>
    <property type="match status" value="1"/>
</dbReference>
<comment type="caution">
    <text evidence="3">The sequence shown here is derived from an EMBL/GenBank/DDBJ whole genome shotgun (WGS) entry which is preliminary data.</text>
</comment>
<dbReference type="Proteomes" id="UP000616595">
    <property type="component" value="Unassembled WGS sequence"/>
</dbReference>
<evidence type="ECO:0000313" key="4">
    <source>
        <dbReference type="Proteomes" id="UP000616595"/>
    </source>
</evidence>
<gene>
    <name evidence="3" type="ORF">GH810_03865</name>
</gene>
<evidence type="ECO:0000256" key="1">
    <source>
        <dbReference type="ARBA" id="ARBA00023125"/>
    </source>
</evidence>
<reference evidence="3" key="2">
    <citation type="submission" date="2020-10" db="EMBL/GenBank/DDBJ databases">
        <title>Comparative genomics of the Acetobacterium genus.</title>
        <authorList>
            <person name="Marshall C."/>
            <person name="May H."/>
            <person name="Norman S."/>
        </authorList>
    </citation>
    <scope>NUCLEOTIDE SEQUENCE</scope>
    <source>
        <strain evidence="3">DER-2019</strain>
    </source>
</reference>
<organism evidence="3 4">
    <name type="scientific">Acetobacterium paludosum</name>
    <dbReference type="NCBI Taxonomy" id="52693"/>
    <lineage>
        <taxon>Bacteria</taxon>
        <taxon>Bacillati</taxon>
        <taxon>Bacillota</taxon>
        <taxon>Clostridia</taxon>
        <taxon>Eubacteriales</taxon>
        <taxon>Eubacteriaceae</taxon>
        <taxon>Acetobacterium</taxon>
    </lineage>
</organism>
<dbReference type="EMBL" id="WJBD01000003">
    <property type="protein sequence ID" value="MBC3887441.1"/>
    <property type="molecule type" value="Genomic_DNA"/>
</dbReference>
<dbReference type="GO" id="GO:0003677">
    <property type="term" value="F:DNA binding"/>
    <property type="evidence" value="ECO:0007669"/>
    <property type="project" value="UniProtKB-KW"/>
</dbReference>
<dbReference type="SMART" id="SM00530">
    <property type="entry name" value="HTH_XRE"/>
    <property type="match status" value="1"/>
</dbReference>
<accession>A0A923HWW8</accession>
<dbReference type="InterPro" id="IPR010982">
    <property type="entry name" value="Lambda_DNA-bd_dom_sf"/>
</dbReference>
<name>A0A923HWW8_9FIRM</name>
<evidence type="ECO:0000259" key="2">
    <source>
        <dbReference type="PROSITE" id="PS50943"/>
    </source>
</evidence>
<dbReference type="AlphaFoldDB" id="A0A923HWW8"/>
<dbReference type="InterPro" id="IPR001387">
    <property type="entry name" value="Cro/C1-type_HTH"/>
</dbReference>
<evidence type="ECO:0000313" key="3">
    <source>
        <dbReference type="EMBL" id="MBC3887441.1"/>
    </source>
</evidence>
<reference evidence="3" key="1">
    <citation type="submission" date="2019-10" db="EMBL/GenBank/DDBJ databases">
        <authorList>
            <person name="Ross D.E."/>
            <person name="Gulliver D."/>
        </authorList>
    </citation>
    <scope>NUCLEOTIDE SEQUENCE</scope>
    <source>
        <strain evidence="3">DER-2019</strain>
    </source>
</reference>
<dbReference type="CDD" id="cd00093">
    <property type="entry name" value="HTH_XRE"/>
    <property type="match status" value="1"/>
</dbReference>
<dbReference type="PANTHER" id="PTHR46558">
    <property type="entry name" value="TRACRIPTIONAL REGULATORY PROTEIN-RELATED-RELATED"/>
    <property type="match status" value="1"/>
</dbReference>
<keyword evidence="1" id="KW-0238">DNA-binding</keyword>
<protein>
    <submittedName>
        <fullName evidence="3">Helix-turn-helix domain-containing protein</fullName>
    </submittedName>
</protein>
<sequence>MTIGEKIKEARKSAGLTQEQMAEKLMVSSQVITKWEADQEIPDVDNLKAISSFFNVSIDHLFDNEQDIDTSITREKIDISKYKKNAKEQIITEKYPEAEIWLLIAEQKLTKGEKIIDNVLGFIFNAPFGMPGLANGLKNSNKSFYLVNKDNKQYFVMITNEFIESREMTKPLTEKKFEIDDMKFIKCNYRVKNKNR</sequence>
<dbReference type="RefSeq" id="WP_148565818.1">
    <property type="nucleotide sequence ID" value="NZ_RXYA01000002.1"/>
</dbReference>
<keyword evidence="4" id="KW-1185">Reference proteome</keyword>
<dbReference type="Gene3D" id="1.10.260.40">
    <property type="entry name" value="lambda repressor-like DNA-binding domains"/>
    <property type="match status" value="1"/>
</dbReference>